<evidence type="ECO:0000259" key="1">
    <source>
        <dbReference type="Pfam" id="PF18753"/>
    </source>
</evidence>
<sequence length="213" mass="24242">MSRVYIYVVDRDLGFAPNPYHGICSLATCKPTIRNTAQINDWIVGVGGGRLHATGRCVYAMQVTAKITFNQYWSDPAYQDKKPVRNGSKKMMLGDNIYFLDQQQVWHQAPSHHSNVDGTINIYNLDRDTQSSQVLLSTRFYYFGSAAVDIPDDLLQALGYKNGRGHRVFPLDEANKLITWIERHTEAFNKVLADPFNFDKSSAHYSVRTNQMT</sequence>
<feature type="domain" description="Nucleotide modification associated" evidence="1">
    <location>
        <begin position="1"/>
        <end position="200"/>
    </location>
</feature>
<gene>
    <name evidence="2" type="ORF">SAMN04515668_4512</name>
</gene>
<dbReference type="RefSeq" id="WP_092678536.1">
    <property type="nucleotide sequence ID" value="NZ_FOXS01000008.1"/>
</dbReference>
<reference evidence="3" key="1">
    <citation type="submission" date="2016-10" db="EMBL/GenBank/DDBJ databases">
        <authorList>
            <person name="Varghese N."/>
            <person name="Submissions S."/>
        </authorList>
    </citation>
    <scope>NUCLEOTIDE SEQUENCE [LARGE SCALE GENOMIC DNA]</scope>
    <source>
        <strain evidence="3">OR362-8,ATCC BAA-1266,JCM 13504</strain>
    </source>
</reference>
<evidence type="ECO:0000313" key="3">
    <source>
        <dbReference type="Proteomes" id="UP000199029"/>
    </source>
</evidence>
<dbReference type="AlphaFoldDB" id="A0A1I6BG42"/>
<dbReference type="Proteomes" id="UP000199029">
    <property type="component" value="Unassembled WGS sequence"/>
</dbReference>
<organism evidence="2 3">
    <name type="scientific">Hymenobacter arizonensis</name>
    <name type="common">Siccationidurans arizonensis</name>
    <dbReference type="NCBI Taxonomy" id="1227077"/>
    <lineage>
        <taxon>Bacteria</taxon>
        <taxon>Pseudomonadati</taxon>
        <taxon>Bacteroidota</taxon>
        <taxon>Cytophagia</taxon>
        <taxon>Cytophagales</taxon>
        <taxon>Hymenobacteraceae</taxon>
        <taxon>Hymenobacter</taxon>
    </lineage>
</organism>
<dbReference type="OrthoDB" id="2080678at2"/>
<keyword evidence="3" id="KW-1185">Reference proteome</keyword>
<evidence type="ECO:0000313" key="2">
    <source>
        <dbReference type="EMBL" id="SFQ79884.1"/>
    </source>
</evidence>
<dbReference type="InterPro" id="IPR041180">
    <property type="entry name" value="Nmad2"/>
</dbReference>
<name>A0A1I6BG42_HYMAR</name>
<proteinExistence type="predicted"/>
<dbReference type="Pfam" id="PF18753">
    <property type="entry name" value="Nmad2"/>
    <property type="match status" value="1"/>
</dbReference>
<protein>
    <recommendedName>
        <fullName evidence="1">Nucleotide modification associated domain-containing protein</fullName>
    </recommendedName>
</protein>
<accession>A0A1I6BG42</accession>
<dbReference type="EMBL" id="FOXS01000008">
    <property type="protein sequence ID" value="SFQ79884.1"/>
    <property type="molecule type" value="Genomic_DNA"/>
</dbReference>
<dbReference type="STRING" id="1227077.SAMN04515668_4512"/>